<dbReference type="GO" id="GO:0005737">
    <property type="term" value="C:cytoplasm"/>
    <property type="evidence" value="ECO:0007669"/>
    <property type="project" value="UniProtKB-SubCell"/>
</dbReference>
<dbReference type="InterPro" id="IPR004446">
    <property type="entry name" value="Heptose_bisP_phosphatase"/>
</dbReference>
<dbReference type="CDD" id="cd07503">
    <property type="entry name" value="HAD_HisB-N"/>
    <property type="match status" value="1"/>
</dbReference>
<dbReference type="GO" id="GO:0046872">
    <property type="term" value="F:metal ion binding"/>
    <property type="evidence" value="ECO:0007669"/>
    <property type="project" value="UniProtKB-KW"/>
</dbReference>
<dbReference type="NCBIfam" id="TIGR01656">
    <property type="entry name" value="Histidinol-ppas"/>
    <property type="match status" value="1"/>
</dbReference>
<dbReference type="InterPro" id="IPR006549">
    <property type="entry name" value="HAD-SF_hydro_IIIA"/>
</dbReference>
<dbReference type="InterPro" id="IPR036412">
    <property type="entry name" value="HAD-like_sf"/>
</dbReference>
<dbReference type="InterPro" id="IPR013954">
    <property type="entry name" value="PNK3P"/>
</dbReference>
<comment type="caution">
    <text evidence="10">The sequence shown here is derived from an EMBL/GenBank/DDBJ whole genome shotgun (WGS) entry which is preliminary data.</text>
</comment>
<dbReference type="SUPFAM" id="SSF56784">
    <property type="entry name" value="HAD-like"/>
    <property type="match status" value="1"/>
</dbReference>
<protein>
    <recommendedName>
        <fullName evidence="9">D,D-heptose 1,7-bisphosphate phosphatase</fullName>
    </recommendedName>
</protein>
<dbReference type="GeneID" id="84220923"/>
<dbReference type="RefSeq" id="WP_048101119.1">
    <property type="nucleotide sequence ID" value="NZ_JBBYJF010000005.1"/>
</dbReference>
<dbReference type="Proteomes" id="UP000050320">
    <property type="component" value="Unassembled WGS sequence"/>
</dbReference>
<evidence type="ECO:0000256" key="1">
    <source>
        <dbReference type="ARBA" id="ARBA00001946"/>
    </source>
</evidence>
<dbReference type="AlphaFoldDB" id="A0A0Q0VPQ0"/>
<dbReference type="PIRSF" id="PIRSF004682">
    <property type="entry name" value="GmhB"/>
    <property type="match status" value="1"/>
</dbReference>
<gene>
    <name evidence="10" type="ORF">AOG54_08725</name>
</gene>
<evidence type="ECO:0000256" key="4">
    <source>
        <dbReference type="ARBA" id="ARBA00011245"/>
    </source>
</evidence>
<comment type="similarity">
    <text evidence="3">Belongs to the GmhB family.</text>
</comment>
<sequence>MKPAIFLDRDGTINYDAGYTYKLEDLKIYDDIIPILKKYYDSGYIIIVISNQSGINRGYFTVNDMKKFNDGIKRIFMEHGIVISDFYFCPHKPEENCECRKPKTGMVEQAVKKYGIDLKNSIVIGDRDDIDGELARNLGIKFIKVHGYSAP</sequence>
<reference evidence="10 11" key="1">
    <citation type="submission" date="2015-09" db="EMBL/GenBank/DDBJ databases">
        <title>Heavy metals and arsenic resistance mechanisms in polyextremophilic archaea of the family Ferroplasmaceae.</title>
        <authorList>
            <person name="Bulaev A.G."/>
            <person name="Kanygina A.V."/>
        </authorList>
    </citation>
    <scope>NUCLEOTIDE SEQUENCE [LARGE SCALE GENOMIC DNA]</scope>
    <source>
        <strain evidence="10 11">VT</strain>
    </source>
</reference>
<dbReference type="Gene3D" id="3.40.50.1000">
    <property type="entry name" value="HAD superfamily/HAD-like"/>
    <property type="match status" value="1"/>
</dbReference>
<dbReference type="OrthoDB" id="4991at2157"/>
<dbReference type="NCBIfam" id="TIGR01662">
    <property type="entry name" value="HAD-SF-IIIA"/>
    <property type="match status" value="1"/>
</dbReference>
<keyword evidence="7" id="KW-0378">Hydrolase</keyword>
<evidence type="ECO:0000256" key="6">
    <source>
        <dbReference type="ARBA" id="ARBA00022723"/>
    </source>
</evidence>
<keyword evidence="11" id="KW-1185">Reference proteome</keyword>
<evidence type="ECO:0000256" key="8">
    <source>
        <dbReference type="ARBA" id="ARBA00023277"/>
    </source>
</evidence>
<dbReference type="GO" id="GO:0005975">
    <property type="term" value="P:carbohydrate metabolic process"/>
    <property type="evidence" value="ECO:0007669"/>
    <property type="project" value="InterPro"/>
</dbReference>
<evidence type="ECO:0000256" key="7">
    <source>
        <dbReference type="ARBA" id="ARBA00022801"/>
    </source>
</evidence>
<keyword evidence="5" id="KW-0963">Cytoplasm</keyword>
<evidence type="ECO:0000256" key="3">
    <source>
        <dbReference type="ARBA" id="ARBA00005628"/>
    </source>
</evidence>
<evidence type="ECO:0000256" key="5">
    <source>
        <dbReference type="ARBA" id="ARBA00022490"/>
    </source>
</evidence>
<dbReference type="PANTHER" id="PTHR42891">
    <property type="entry name" value="D-GLYCERO-BETA-D-MANNO-HEPTOSE-1,7-BISPHOSPHATE 7-PHOSPHATASE"/>
    <property type="match status" value="1"/>
</dbReference>
<dbReference type="EMBL" id="LKBG01000098">
    <property type="protein sequence ID" value="KQB35680.1"/>
    <property type="molecule type" value="Genomic_DNA"/>
</dbReference>
<dbReference type="PANTHER" id="PTHR42891:SF1">
    <property type="entry name" value="D-GLYCERO-BETA-D-MANNO-HEPTOSE-1,7-BISPHOSPHATE 7-PHOSPHATASE"/>
    <property type="match status" value="1"/>
</dbReference>
<evidence type="ECO:0000313" key="11">
    <source>
        <dbReference type="Proteomes" id="UP000050320"/>
    </source>
</evidence>
<dbReference type="InterPro" id="IPR023214">
    <property type="entry name" value="HAD_sf"/>
</dbReference>
<dbReference type="GO" id="GO:0016791">
    <property type="term" value="F:phosphatase activity"/>
    <property type="evidence" value="ECO:0007669"/>
    <property type="project" value="InterPro"/>
</dbReference>
<dbReference type="Pfam" id="PF08645">
    <property type="entry name" value="PNK3P"/>
    <property type="match status" value="1"/>
</dbReference>
<comment type="subunit">
    <text evidence="4">Monomer.</text>
</comment>
<name>A0A0Q0VPQ0_9ARCH</name>
<evidence type="ECO:0000313" key="10">
    <source>
        <dbReference type="EMBL" id="KQB35680.1"/>
    </source>
</evidence>
<proteinExistence type="inferred from homology"/>
<comment type="subcellular location">
    <subcellularLocation>
        <location evidence="2">Cytoplasm</location>
    </subcellularLocation>
</comment>
<evidence type="ECO:0000256" key="2">
    <source>
        <dbReference type="ARBA" id="ARBA00004496"/>
    </source>
</evidence>
<comment type="cofactor">
    <cofactor evidence="1">
        <name>Mg(2+)</name>
        <dbReference type="ChEBI" id="CHEBI:18420"/>
    </cofactor>
</comment>
<keyword evidence="8" id="KW-0119">Carbohydrate metabolism</keyword>
<organism evidence="10 11">
    <name type="scientific">Acidiplasma aeolicum</name>
    <dbReference type="NCBI Taxonomy" id="507754"/>
    <lineage>
        <taxon>Archaea</taxon>
        <taxon>Methanobacteriati</taxon>
        <taxon>Thermoplasmatota</taxon>
        <taxon>Thermoplasmata</taxon>
        <taxon>Thermoplasmatales</taxon>
        <taxon>Ferroplasmaceae</taxon>
        <taxon>Acidiplasma</taxon>
    </lineage>
</organism>
<keyword evidence="6" id="KW-0479">Metal-binding</keyword>
<dbReference type="InterPro" id="IPR006543">
    <property type="entry name" value="Histidinol-phos"/>
</dbReference>
<evidence type="ECO:0000256" key="9">
    <source>
        <dbReference type="ARBA" id="ARBA00031828"/>
    </source>
</evidence>
<accession>A0A0Q0VPQ0</accession>